<name>A0A9P5HJM0_9HYPO</name>
<evidence type="ECO:0000313" key="2">
    <source>
        <dbReference type="EMBL" id="KAF7556564.1"/>
    </source>
</evidence>
<gene>
    <name evidence="2" type="ORF">G7Z17_g1303</name>
</gene>
<feature type="region of interest" description="Disordered" evidence="1">
    <location>
        <begin position="30"/>
        <end position="56"/>
    </location>
</feature>
<proteinExistence type="predicted"/>
<reference evidence="2" key="1">
    <citation type="submission" date="2020-03" db="EMBL/GenBank/DDBJ databases">
        <title>Draft Genome Sequence of Cylindrodendrum hubeiense.</title>
        <authorList>
            <person name="Buettner E."/>
            <person name="Kellner H."/>
        </authorList>
    </citation>
    <scope>NUCLEOTIDE SEQUENCE</scope>
    <source>
        <strain evidence="2">IHI 201604</strain>
    </source>
</reference>
<keyword evidence="3" id="KW-1185">Reference proteome</keyword>
<protein>
    <submittedName>
        <fullName evidence="2">Uncharacterized protein</fullName>
    </submittedName>
</protein>
<dbReference type="EMBL" id="JAANBB010000011">
    <property type="protein sequence ID" value="KAF7556564.1"/>
    <property type="molecule type" value="Genomic_DNA"/>
</dbReference>
<organism evidence="2 3">
    <name type="scientific">Cylindrodendrum hubeiense</name>
    <dbReference type="NCBI Taxonomy" id="595255"/>
    <lineage>
        <taxon>Eukaryota</taxon>
        <taxon>Fungi</taxon>
        <taxon>Dikarya</taxon>
        <taxon>Ascomycota</taxon>
        <taxon>Pezizomycotina</taxon>
        <taxon>Sordariomycetes</taxon>
        <taxon>Hypocreomycetidae</taxon>
        <taxon>Hypocreales</taxon>
        <taxon>Nectriaceae</taxon>
        <taxon>Cylindrodendrum</taxon>
    </lineage>
</organism>
<sequence length="312" mass="33400">MVRIAARAAGRRLVACASVQLYYVRAAAGQQEAPGESSTGQKQASGRGGASASPEMRANCRVKPGAAADTAPMQLRPERTRATGYRYAVQREARPGVSSTSRAVTLAQAISLRLHLLSSTVTACRGATASPQSPAAAGLSPGLNHMGQLILMRAVGPGGDATTPEQGNRLHFPHRNGGLSIRGTQSEITDGRELGARRRGWLGARSVGHRWPLTIRVRHSLITVVACFRPGLACWRVPRGEAVTRSCVPKTFSFCCELSRNAIGLGLLLTQYPMGMWLRPCSGWSLDRECVSNGIIDVCFAVWRRNAMSKPS</sequence>
<comment type="caution">
    <text evidence="2">The sequence shown here is derived from an EMBL/GenBank/DDBJ whole genome shotgun (WGS) entry which is preliminary data.</text>
</comment>
<evidence type="ECO:0000313" key="3">
    <source>
        <dbReference type="Proteomes" id="UP000722485"/>
    </source>
</evidence>
<dbReference type="AlphaFoldDB" id="A0A9P5HJM0"/>
<dbReference type="Proteomes" id="UP000722485">
    <property type="component" value="Unassembled WGS sequence"/>
</dbReference>
<accession>A0A9P5HJM0</accession>
<evidence type="ECO:0000256" key="1">
    <source>
        <dbReference type="SAM" id="MobiDB-lite"/>
    </source>
</evidence>